<evidence type="ECO:0000313" key="2">
    <source>
        <dbReference type="EMBL" id="KAF6062633.1"/>
    </source>
</evidence>
<organism evidence="3 4">
    <name type="scientific">Candida albicans</name>
    <name type="common">Yeast</name>
    <dbReference type="NCBI Taxonomy" id="5476"/>
    <lineage>
        <taxon>Eukaryota</taxon>
        <taxon>Fungi</taxon>
        <taxon>Dikarya</taxon>
        <taxon>Ascomycota</taxon>
        <taxon>Saccharomycotina</taxon>
        <taxon>Pichiomycetes</taxon>
        <taxon>Debaryomycetaceae</taxon>
        <taxon>Candida/Lodderomyces clade</taxon>
        <taxon>Candida</taxon>
    </lineage>
</organism>
<keyword evidence="1" id="KW-0472">Membrane</keyword>
<dbReference type="AlphaFoldDB" id="A0A8H6BXF6"/>
<dbReference type="EMBL" id="JABWAD010000036">
    <property type="protein sequence ID" value="KAF6069653.1"/>
    <property type="molecule type" value="Genomic_DNA"/>
</dbReference>
<dbReference type="EMBL" id="JABWAD010000061">
    <property type="protein sequence ID" value="KAF6062633.1"/>
    <property type="molecule type" value="Genomic_DNA"/>
</dbReference>
<evidence type="ECO:0000313" key="4">
    <source>
        <dbReference type="Proteomes" id="UP000536275"/>
    </source>
</evidence>
<evidence type="ECO:0000313" key="3">
    <source>
        <dbReference type="EMBL" id="KAF6069653.1"/>
    </source>
</evidence>
<keyword evidence="1" id="KW-0812">Transmembrane</keyword>
<sequence length="110" mass="12432">MFQHLNIIATTQQLQHNTPTMLLSQYQTYQLFINQLISIFASFESLLCKVSNRIIFIIWFPIILFFIFDIVSCLSVKLLLNYNLLDNGGATTATHHASNAAGVTTHRGLS</sequence>
<protein>
    <submittedName>
        <fullName evidence="3">Uncharacterized protein</fullName>
    </submittedName>
</protein>
<accession>A0A8H6BXF6</accession>
<gene>
    <name evidence="3" type="ORF">FOB64_002983</name>
    <name evidence="2" type="ORF">FOB64_005696</name>
</gene>
<proteinExistence type="predicted"/>
<dbReference type="Proteomes" id="UP000536275">
    <property type="component" value="Unassembled WGS sequence"/>
</dbReference>
<reference evidence="3 4" key="1">
    <citation type="submission" date="2020-03" db="EMBL/GenBank/DDBJ databases">
        <title>FDA dAtabase for Regulatory Grade micrObial Sequences (FDA-ARGOS): Supporting development and validation of Infectious Disease Dx tests.</title>
        <authorList>
            <person name="Campos J."/>
            <person name="Goldberg B."/>
            <person name="Tallon L."/>
            <person name="Sadzewicz L."/>
            <person name="Vavikolanu K."/>
            <person name="Mehta A."/>
            <person name="Aluvathingal J."/>
            <person name="Nadendla S."/>
            <person name="Nandy P."/>
            <person name="Geyer C."/>
            <person name="Yan Y."/>
            <person name="Sichtig H."/>
        </authorList>
    </citation>
    <scope>NUCLEOTIDE SEQUENCE [LARGE SCALE GENOMIC DNA]</scope>
    <source>
        <strain evidence="3 4">FDAARGOS_656</strain>
    </source>
</reference>
<evidence type="ECO:0000256" key="1">
    <source>
        <dbReference type="SAM" id="Phobius"/>
    </source>
</evidence>
<comment type="caution">
    <text evidence="3">The sequence shown here is derived from an EMBL/GenBank/DDBJ whole genome shotgun (WGS) entry which is preliminary data.</text>
</comment>
<keyword evidence="1" id="KW-1133">Transmembrane helix</keyword>
<name>A0A8H6BXF6_CANAX</name>
<feature type="transmembrane region" description="Helical" evidence="1">
    <location>
        <begin position="54"/>
        <end position="80"/>
    </location>
</feature>